<name>A0A392SAR2_9FABA</name>
<dbReference type="AlphaFoldDB" id="A0A392SAR2"/>
<dbReference type="PANTHER" id="PTHR46148:SF52">
    <property type="entry name" value="OS04G0603800 PROTEIN"/>
    <property type="match status" value="1"/>
</dbReference>
<evidence type="ECO:0000313" key="2">
    <source>
        <dbReference type="EMBL" id="MCI45060.1"/>
    </source>
</evidence>
<sequence>MSQAKYHKLSKRYYGPYLVLVRVGKVAYKLALPSFAKIHDVFHCSLLKPHVGPPPGSIDQLPPFSVDNHPVVSPLTVLTSKIELMDGTPTKMVLVQWSGLPPEDTTWE</sequence>
<dbReference type="SUPFAM" id="SSF54160">
    <property type="entry name" value="Chromo domain-like"/>
    <property type="match status" value="1"/>
</dbReference>
<comment type="caution">
    <text evidence="2">The sequence shown here is derived from an EMBL/GenBank/DDBJ whole genome shotgun (WGS) entry which is preliminary data.</text>
</comment>
<evidence type="ECO:0000313" key="3">
    <source>
        <dbReference type="Proteomes" id="UP000265520"/>
    </source>
</evidence>
<keyword evidence="3" id="KW-1185">Reference proteome</keyword>
<dbReference type="PANTHER" id="PTHR46148">
    <property type="entry name" value="CHROMO DOMAIN-CONTAINING PROTEIN"/>
    <property type="match status" value="1"/>
</dbReference>
<dbReference type="EMBL" id="LXQA010339067">
    <property type="protein sequence ID" value="MCI45060.1"/>
    <property type="molecule type" value="Genomic_DNA"/>
</dbReference>
<reference evidence="2 3" key="1">
    <citation type="journal article" date="2018" name="Front. Plant Sci.">
        <title>Red Clover (Trifolium pratense) and Zigzag Clover (T. medium) - A Picture of Genomic Similarities and Differences.</title>
        <authorList>
            <person name="Dluhosova J."/>
            <person name="Istvanek J."/>
            <person name="Nedelnik J."/>
            <person name="Repkova J."/>
        </authorList>
    </citation>
    <scope>NUCLEOTIDE SEQUENCE [LARGE SCALE GENOMIC DNA]</scope>
    <source>
        <strain evidence="3">cv. 10/8</strain>
        <tissue evidence="2">Leaf</tissue>
    </source>
</reference>
<organism evidence="2 3">
    <name type="scientific">Trifolium medium</name>
    <dbReference type="NCBI Taxonomy" id="97028"/>
    <lineage>
        <taxon>Eukaryota</taxon>
        <taxon>Viridiplantae</taxon>
        <taxon>Streptophyta</taxon>
        <taxon>Embryophyta</taxon>
        <taxon>Tracheophyta</taxon>
        <taxon>Spermatophyta</taxon>
        <taxon>Magnoliopsida</taxon>
        <taxon>eudicotyledons</taxon>
        <taxon>Gunneridae</taxon>
        <taxon>Pentapetalae</taxon>
        <taxon>rosids</taxon>
        <taxon>fabids</taxon>
        <taxon>Fabales</taxon>
        <taxon>Fabaceae</taxon>
        <taxon>Papilionoideae</taxon>
        <taxon>50 kb inversion clade</taxon>
        <taxon>NPAAA clade</taxon>
        <taxon>Hologalegina</taxon>
        <taxon>IRL clade</taxon>
        <taxon>Trifolieae</taxon>
        <taxon>Trifolium</taxon>
    </lineage>
</organism>
<dbReference type="Pfam" id="PF24626">
    <property type="entry name" value="SH3_Tf2-1"/>
    <property type="match status" value="1"/>
</dbReference>
<dbReference type="InterPro" id="IPR056924">
    <property type="entry name" value="SH3_Tf2-1"/>
</dbReference>
<feature type="non-terminal residue" evidence="2">
    <location>
        <position position="108"/>
    </location>
</feature>
<proteinExistence type="predicted"/>
<protein>
    <recommendedName>
        <fullName evidence="1">Tf2-1-like SH3-like domain-containing protein</fullName>
    </recommendedName>
</protein>
<dbReference type="InterPro" id="IPR016197">
    <property type="entry name" value="Chromo-like_dom_sf"/>
</dbReference>
<dbReference type="Proteomes" id="UP000265520">
    <property type="component" value="Unassembled WGS sequence"/>
</dbReference>
<accession>A0A392SAR2</accession>
<evidence type="ECO:0000259" key="1">
    <source>
        <dbReference type="Pfam" id="PF24626"/>
    </source>
</evidence>
<feature type="domain" description="Tf2-1-like SH3-like" evidence="1">
    <location>
        <begin position="4"/>
        <end position="50"/>
    </location>
</feature>